<feature type="domain" description="Aerobactin siderophore biosynthesis IucA/IucC-like C-terminal" evidence="4">
    <location>
        <begin position="339"/>
        <end position="491"/>
    </location>
</feature>
<evidence type="ECO:0000259" key="4">
    <source>
        <dbReference type="Pfam" id="PF06276"/>
    </source>
</evidence>
<evidence type="ECO:0000259" key="3">
    <source>
        <dbReference type="Pfam" id="PF04183"/>
    </source>
</evidence>
<dbReference type="InterPro" id="IPR022770">
    <property type="entry name" value="IucA/IucC-like_C"/>
</dbReference>
<evidence type="ECO:0000313" key="5">
    <source>
        <dbReference type="EMBL" id="GIH20090.1"/>
    </source>
</evidence>
<reference evidence="5" key="1">
    <citation type="submission" date="2021-01" db="EMBL/GenBank/DDBJ databases">
        <title>Whole genome shotgun sequence of Rugosimonospora africana NBRC 104875.</title>
        <authorList>
            <person name="Komaki H."/>
            <person name="Tamura T."/>
        </authorList>
    </citation>
    <scope>NUCLEOTIDE SEQUENCE</scope>
    <source>
        <strain evidence="5">NBRC 104875</strain>
    </source>
</reference>
<organism evidence="5 6">
    <name type="scientific">Rugosimonospora africana</name>
    <dbReference type="NCBI Taxonomy" id="556532"/>
    <lineage>
        <taxon>Bacteria</taxon>
        <taxon>Bacillati</taxon>
        <taxon>Actinomycetota</taxon>
        <taxon>Actinomycetes</taxon>
        <taxon>Micromonosporales</taxon>
        <taxon>Micromonosporaceae</taxon>
        <taxon>Rugosimonospora</taxon>
    </lineage>
</organism>
<comment type="similarity">
    <text evidence="2">Belongs to the IucA/IucC family.</text>
</comment>
<dbReference type="Gene3D" id="1.10.510.40">
    <property type="match status" value="1"/>
</dbReference>
<evidence type="ECO:0000256" key="1">
    <source>
        <dbReference type="ARBA" id="ARBA00004924"/>
    </source>
</evidence>
<proteinExistence type="inferred from homology"/>
<sequence>MTFTAAARAAVLSRLWGALAREPIPGIAGREHDGSTLVVRLADGRALTGPADAAEPFADAPAGLRIGGHDDPVALITDLVPGPAGARLAAELADSVTNLARSRAAAPEPDRGTPYLTRSPDLADLEQCVVDGHPLHPLCRTRTGMSEAEVRAYAPEHRPVVHLREYAVPAGAWLSTGRGLPPRLLVHPWQHEHVLPRYPWLSATGRTVAARPLMSLRTLAPLDHPTAHVKTAVDVQMTSAVRIVSPAAVRNGPVVSALVGELGTAAGLDVLRETAAGAVLIDGQPSRHLAMVLRQAPATGPGEVVMPLAALCAPSPATGRALLTEAVDLGYGGDPHPFAAELVHLLLPPLLRLLHSGVALEAHGQNTLVMLRTGQPARLYYRDLGGVRLSPARLAAAGITTAPPHGDLATDDPDELRTKLFAAVLSTVVGQLAATLRREYGTDPDTIWKLVAGTARDTYADLPRTARPDARALFAADLPVKAMTAMRLADDPIHDLWTTVPNPLAGR</sequence>
<dbReference type="RefSeq" id="WP_203923529.1">
    <property type="nucleotide sequence ID" value="NZ_BONZ01000089.1"/>
</dbReference>
<dbReference type="Gene3D" id="6.10.250.3370">
    <property type="match status" value="1"/>
</dbReference>
<accession>A0A8J3R2C4</accession>
<dbReference type="Pfam" id="PF06276">
    <property type="entry name" value="FhuF"/>
    <property type="match status" value="1"/>
</dbReference>
<dbReference type="InterPro" id="IPR007310">
    <property type="entry name" value="Aerobactin_biosyn_IucA/IucC_N"/>
</dbReference>
<dbReference type="Proteomes" id="UP000642748">
    <property type="component" value="Unassembled WGS sequence"/>
</dbReference>
<dbReference type="InterPro" id="IPR037455">
    <property type="entry name" value="LucA/IucC-like"/>
</dbReference>
<dbReference type="PANTHER" id="PTHR34384:SF5">
    <property type="entry name" value="L-2,3-DIAMINOPROPANOATE--CITRATE LIGASE"/>
    <property type="match status" value="1"/>
</dbReference>
<protein>
    <submittedName>
        <fullName evidence="5">Iron transporter</fullName>
    </submittedName>
</protein>
<dbReference type="EMBL" id="BONZ01000089">
    <property type="protein sequence ID" value="GIH20090.1"/>
    <property type="molecule type" value="Genomic_DNA"/>
</dbReference>
<evidence type="ECO:0000256" key="2">
    <source>
        <dbReference type="ARBA" id="ARBA00007832"/>
    </source>
</evidence>
<comment type="caution">
    <text evidence="5">The sequence shown here is derived from an EMBL/GenBank/DDBJ whole genome shotgun (WGS) entry which is preliminary data.</text>
</comment>
<dbReference type="Pfam" id="PF04183">
    <property type="entry name" value="IucA_IucC"/>
    <property type="match status" value="2"/>
</dbReference>
<feature type="domain" description="Aerobactin siderophore biosynthesis IucA/IucC N-terminal" evidence="3">
    <location>
        <begin position="184"/>
        <end position="313"/>
    </location>
</feature>
<name>A0A8J3R2C4_9ACTN</name>
<dbReference type="AlphaFoldDB" id="A0A8J3R2C4"/>
<keyword evidence="6" id="KW-1185">Reference proteome</keyword>
<dbReference type="PANTHER" id="PTHR34384">
    <property type="entry name" value="L-2,3-DIAMINOPROPANOATE--CITRATE LIGASE"/>
    <property type="match status" value="1"/>
</dbReference>
<dbReference type="GO" id="GO:0019290">
    <property type="term" value="P:siderophore biosynthetic process"/>
    <property type="evidence" value="ECO:0007669"/>
    <property type="project" value="InterPro"/>
</dbReference>
<comment type="pathway">
    <text evidence="1">Siderophore biosynthesis.</text>
</comment>
<gene>
    <name evidence="5" type="ORF">Raf01_82620</name>
</gene>
<dbReference type="GO" id="GO:0016881">
    <property type="term" value="F:acid-amino acid ligase activity"/>
    <property type="evidence" value="ECO:0007669"/>
    <property type="project" value="UniProtKB-ARBA"/>
</dbReference>
<evidence type="ECO:0000313" key="6">
    <source>
        <dbReference type="Proteomes" id="UP000642748"/>
    </source>
</evidence>
<feature type="domain" description="Aerobactin siderophore biosynthesis IucA/IucC N-terminal" evidence="3">
    <location>
        <begin position="122"/>
        <end position="169"/>
    </location>
</feature>